<proteinExistence type="predicted"/>
<feature type="region of interest" description="Disordered" evidence="1">
    <location>
        <begin position="150"/>
        <end position="186"/>
    </location>
</feature>
<evidence type="ECO:0000259" key="2">
    <source>
        <dbReference type="Pfam" id="PF10135"/>
    </source>
</evidence>
<dbReference type="Proteomes" id="UP001597295">
    <property type="component" value="Unassembled WGS sequence"/>
</dbReference>
<evidence type="ECO:0000313" key="4">
    <source>
        <dbReference type="Proteomes" id="UP001597295"/>
    </source>
</evidence>
<dbReference type="InterPro" id="IPR019301">
    <property type="entry name" value="Flagellar_prot_FlgJ_N"/>
</dbReference>
<dbReference type="RefSeq" id="WP_379875297.1">
    <property type="nucleotide sequence ID" value="NZ_JBHUIP010000004.1"/>
</dbReference>
<dbReference type="EMBL" id="JBHUIP010000004">
    <property type="protein sequence ID" value="MFD2262348.1"/>
    <property type="molecule type" value="Genomic_DNA"/>
</dbReference>
<protein>
    <submittedName>
        <fullName evidence="3">Rod-binding protein</fullName>
    </submittedName>
</protein>
<organism evidence="3 4">
    <name type="scientific">Lacibacterium aquatile</name>
    <dbReference type="NCBI Taxonomy" id="1168082"/>
    <lineage>
        <taxon>Bacteria</taxon>
        <taxon>Pseudomonadati</taxon>
        <taxon>Pseudomonadota</taxon>
        <taxon>Alphaproteobacteria</taxon>
        <taxon>Rhodospirillales</taxon>
        <taxon>Rhodospirillaceae</taxon>
    </lineage>
</organism>
<accession>A0ABW5DMI3</accession>
<gene>
    <name evidence="3" type="ORF">ACFSM5_05565</name>
</gene>
<reference evidence="4" key="1">
    <citation type="journal article" date="2019" name="Int. J. Syst. Evol. Microbiol.">
        <title>The Global Catalogue of Microorganisms (GCM) 10K type strain sequencing project: providing services to taxonomists for standard genome sequencing and annotation.</title>
        <authorList>
            <consortium name="The Broad Institute Genomics Platform"/>
            <consortium name="The Broad Institute Genome Sequencing Center for Infectious Disease"/>
            <person name="Wu L."/>
            <person name="Ma J."/>
        </authorList>
    </citation>
    <scope>NUCLEOTIDE SEQUENCE [LARGE SCALE GENOMIC DNA]</scope>
    <source>
        <strain evidence="4">CGMCC 1.19062</strain>
    </source>
</reference>
<sequence length="186" mass="19764">MADPIGARALPAAGDTQTARDEAMTRKLQNMGRHGVTPEKAKEVGREFEAMFLSQMLAPMFDTVKTDGMFGGGHGEDSFKGLLVDEYAKNMARQGSLGIADMISKQVMEYAQGQSDAKLTVADAAAAYRNQSGSGVAKYVQKDAPADAVPVAPALDDEPKPVAAPREAVSRQNLRAPTASRHIDEA</sequence>
<feature type="region of interest" description="Disordered" evidence="1">
    <location>
        <begin position="1"/>
        <end position="21"/>
    </location>
</feature>
<evidence type="ECO:0000256" key="1">
    <source>
        <dbReference type="SAM" id="MobiDB-lite"/>
    </source>
</evidence>
<comment type="caution">
    <text evidence="3">The sequence shown here is derived from an EMBL/GenBank/DDBJ whole genome shotgun (WGS) entry which is preliminary data.</text>
</comment>
<dbReference type="Pfam" id="PF10135">
    <property type="entry name" value="Rod-binding"/>
    <property type="match status" value="1"/>
</dbReference>
<keyword evidence="4" id="KW-1185">Reference proteome</keyword>
<feature type="domain" description="Flagellar protein FlgJ N-terminal" evidence="2">
    <location>
        <begin position="60"/>
        <end position="106"/>
    </location>
</feature>
<evidence type="ECO:0000313" key="3">
    <source>
        <dbReference type="EMBL" id="MFD2262348.1"/>
    </source>
</evidence>
<name>A0ABW5DMI3_9PROT</name>